<proteinExistence type="predicted"/>
<evidence type="ECO:0000313" key="2">
    <source>
        <dbReference type="Proteomes" id="UP001597342"/>
    </source>
</evidence>
<gene>
    <name evidence="1" type="ORF">ACFSJE_08105</name>
</gene>
<organism evidence="1 2">
    <name type="scientific">Flagellimonas iocasae</name>
    <dbReference type="NCBI Taxonomy" id="2055905"/>
    <lineage>
        <taxon>Bacteria</taxon>
        <taxon>Pseudomonadati</taxon>
        <taxon>Bacteroidota</taxon>
        <taxon>Flavobacteriia</taxon>
        <taxon>Flavobacteriales</taxon>
        <taxon>Flavobacteriaceae</taxon>
        <taxon>Flagellimonas</taxon>
    </lineage>
</organism>
<accession>A0ABW4XWV6</accession>
<dbReference type="Proteomes" id="UP001597342">
    <property type="component" value="Unassembled WGS sequence"/>
</dbReference>
<sequence length="175" mass="20723">MKNIVPSFELDGLKKLLEESGIQGVMKYTDVIVLNHLIERGVIPYQRDKMISTLKEDTDMDYSKIMDLVNKYDKWKKYLPSYSLQLNQKLDMINTKMDTVVPFRKINESMIGFVPDTKDRDKIKVMNGSRNHLIILGTVDKRDWSINWNENWIIQPEVNRYVIGEIKRLKKENWV</sequence>
<comment type="caution">
    <text evidence="1">The sequence shown here is derived from an EMBL/GenBank/DDBJ whole genome shotgun (WGS) entry which is preliminary data.</text>
</comment>
<dbReference type="EMBL" id="JBHUHU010000003">
    <property type="protein sequence ID" value="MFD2099729.1"/>
    <property type="molecule type" value="Genomic_DNA"/>
</dbReference>
<name>A0ABW4XWV6_9FLAO</name>
<keyword evidence="2" id="KW-1185">Reference proteome</keyword>
<protein>
    <submittedName>
        <fullName evidence="1">Uncharacterized protein</fullName>
    </submittedName>
</protein>
<evidence type="ECO:0000313" key="1">
    <source>
        <dbReference type="EMBL" id="MFD2099729.1"/>
    </source>
</evidence>
<reference evidence="2" key="1">
    <citation type="journal article" date="2019" name="Int. J. Syst. Evol. Microbiol.">
        <title>The Global Catalogue of Microorganisms (GCM) 10K type strain sequencing project: providing services to taxonomists for standard genome sequencing and annotation.</title>
        <authorList>
            <consortium name="The Broad Institute Genomics Platform"/>
            <consortium name="The Broad Institute Genome Sequencing Center for Infectious Disease"/>
            <person name="Wu L."/>
            <person name="Ma J."/>
        </authorList>
    </citation>
    <scope>NUCLEOTIDE SEQUENCE [LARGE SCALE GENOMIC DNA]</scope>
    <source>
        <strain evidence="2">JCM 3389</strain>
    </source>
</reference>
<dbReference type="RefSeq" id="WP_379830485.1">
    <property type="nucleotide sequence ID" value="NZ_JBHUHU010000003.1"/>
</dbReference>